<keyword evidence="3 5" id="KW-1133">Transmembrane helix</keyword>
<dbReference type="AlphaFoldDB" id="A0A2N0D9L0"/>
<gene>
    <name evidence="7" type="ORF">CWR43_15210</name>
</gene>
<feature type="transmembrane region" description="Helical" evidence="5">
    <location>
        <begin position="311"/>
        <end position="336"/>
    </location>
</feature>
<sequence>MMSPLPPPGAPLQHYVSTAPFDPIATETMTAANSRIHLASQKQLMWWKFKQHRLALASGIFLLAIYLMILVVEFLAPYGLHTRNVDYIHSPPQRVHFFDKGEFVGPFVYGRAMQLDLDTLRRIYTDKPDDVQPIRFFCRGDSYRFWGFVQSNLHLVCPAEGGQMFLFGTDRLGRDVLSRILYGARISLTIGLLGIAISFVLGIVIGGLAGYWGGVFDLIVQRVIEVLQSLPSLPLWMALAAIMPVTWSPIVIYFGITVILGIIDWTGLARAVRSKLLALREEDYVQAAQLMGASTPRVIGRHLVPGFMSHLIASATISIPGMILGETALSFLGLGLRPPITSWGILLTEAKSVSVIAFYPWLLFPIIPVVLVILAFNFLGDGLRDAADPYK</sequence>
<reference evidence="7 8" key="1">
    <citation type="submission" date="2017-11" db="EMBL/GenBank/DDBJ databases">
        <authorList>
            <person name="Han C.G."/>
        </authorList>
    </citation>
    <scope>NUCLEOTIDE SEQUENCE [LARGE SCALE GENOMIC DNA]</scope>
    <source>
        <strain evidence="7 8">HCNT1</strain>
    </source>
</reference>
<comment type="subcellular location">
    <subcellularLocation>
        <location evidence="1 5">Cell membrane</location>
        <topology evidence="1 5">Multi-pass membrane protein</topology>
    </subcellularLocation>
</comment>
<evidence type="ECO:0000256" key="1">
    <source>
        <dbReference type="ARBA" id="ARBA00004651"/>
    </source>
</evidence>
<comment type="caution">
    <text evidence="7">The sequence shown here is derived from an EMBL/GenBank/DDBJ whole genome shotgun (WGS) entry which is preliminary data.</text>
</comment>
<dbReference type="PANTHER" id="PTHR43839:SF3">
    <property type="entry name" value="OLIGOPEPTIDE ABC TRANSPORTER, PERMEASE PROTEIN"/>
    <property type="match status" value="1"/>
</dbReference>
<dbReference type="InterPro" id="IPR025966">
    <property type="entry name" value="OppC_N"/>
</dbReference>
<keyword evidence="4 5" id="KW-0472">Membrane</keyword>
<name>A0A2N0D9L0_RHISU</name>
<evidence type="ECO:0000313" key="7">
    <source>
        <dbReference type="EMBL" id="PKA42768.1"/>
    </source>
</evidence>
<dbReference type="Proteomes" id="UP000232164">
    <property type="component" value="Unassembled WGS sequence"/>
</dbReference>
<dbReference type="SUPFAM" id="SSF161098">
    <property type="entry name" value="MetI-like"/>
    <property type="match status" value="1"/>
</dbReference>
<keyword evidence="5" id="KW-0813">Transport</keyword>
<dbReference type="CDD" id="cd06261">
    <property type="entry name" value="TM_PBP2"/>
    <property type="match status" value="1"/>
</dbReference>
<comment type="similarity">
    <text evidence="5">Belongs to the binding-protein-dependent transport system permease family.</text>
</comment>
<dbReference type="Pfam" id="PF00528">
    <property type="entry name" value="BPD_transp_1"/>
    <property type="match status" value="1"/>
</dbReference>
<reference evidence="7 8" key="2">
    <citation type="submission" date="2017-12" db="EMBL/GenBank/DDBJ databases">
        <title>Genome sequence of Rhizobium sullae HCNT1 isolated from Sulla coronaria nodules and featuring peculiar denitrification phenotypes.</title>
        <authorList>
            <person name="De Diego-Diaz B."/>
            <person name="Treu L."/>
            <person name="Campanaro S."/>
            <person name="Da Silva Duarte V."/>
            <person name="Basaglia M."/>
            <person name="Favaro L."/>
            <person name="Casella S."/>
            <person name="Squartini A."/>
        </authorList>
    </citation>
    <scope>NUCLEOTIDE SEQUENCE [LARGE SCALE GENOMIC DNA]</scope>
    <source>
        <strain evidence="7 8">HCNT1</strain>
    </source>
</reference>
<proteinExistence type="inferred from homology"/>
<dbReference type="GO" id="GO:0055085">
    <property type="term" value="P:transmembrane transport"/>
    <property type="evidence" value="ECO:0007669"/>
    <property type="project" value="InterPro"/>
</dbReference>
<dbReference type="GO" id="GO:0005886">
    <property type="term" value="C:plasma membrane"/>
    <property type="evidence" value="ECO:0007669"/>
    <property type="project" value="UniProtKB-SubCell"/>
</dbReference>
<evidence type="ECO:0000256" key="4">
    <source>
        <dbReference type="ARBA" id="ARBA00023136"/>
    </source>
</evidence>
<evidence type="ECO:0000313" key="8">
    <source>
        <dbReference type="Proteomes" id="UP000232164"/>
    </source>
</evidence>
<evidence type="ECO:0000256" key="2">
    <source>
        <dbReference type="ARBA" id="ARBA00022692"/>
    </source>
</evidence>
<evidence type="ECO:0000256" key="5">
    <source>
        <dbReference type="RuleBase" id="RU363032"/>
    </source>
</evidence>
<dbReference type="InterPro" id="IPR000515">
    <property type="entry name" value="MetI-like"/>
</dbReference>
<dbReference type="PROSITE" id="PS50928">
    <property type="entry name" value="ABC_TM1"/>
    <property type="match status" value="1"/>
</dbReference>
<feature type="domain" description="ABC transmembrane type-1" evidence="6">
    <location>
        <begin position="184"/>
        <end position="380"/>
    </location>
</feature>
<dbReference type="EMBL" id="PIQN01000009">
    <property type="protein sequence ID" value="PKA42768.1"/>
    <property type="molecule type" value="Genomic_DNA"/>
</dbReference>
<dbReference type="STRING" id="1041146.GCA_000427985_01681"/>
<feature type="transmembrane region" description="Helical" evidence="5">
    <location>
        <begin position="54"/>
        <end position="76"/>
    </location>
</feature>
<dbReference type="Pfam" id="PF12911">
    <property type="entry name" value="OppC_N"/>
    <property type="match status" value="1"/>
</dbReference>
<dbReference type="OrthoDB" id="9805884at2"/>
<feature type="transmembrane region" description="Helical" evidence="5">
    <location>
        <begin position="233"/>
        <end position="263"/>
    </location>
</feature>
<dbReference type="InterPro" id="IPR035906">
    <property type="entry name" value="MetI-like_sf"/>
</dbReference>
<feature type="transmembrane region" description="Helical" evidence="5">
    <location>
        <begin position="356"/>
        <end position="379"/>
    </location>
</feature>
<keyword evidence="2 5" id="KW-0812">Transmembrane</keyword>
<feature type="transmembrane region" description="Helical" evidence="5">
    <location>
        <begin position="188"/>
        <end position="213"/>
    </location>
</feature>
<dbReference type="PANTHER" id="PTHR43839">
    <property type="entry name" value="OPPC IN A BINDING PROTEIN-DEPENDENT TRANSPORT SYSTEM"/>
    <property type="match status" value="1"/>
</dbReference>
<protein>
    <submittedName>
        <fullName evidence="7">ABC transporter permease</fullName>
    </submittedName>
</protein>
<dbReference type="Gene3D" id="1.10.3720.10">
    <property type="entry name" value="MetI-like"/>
    <property type="match status" value="1"/>
</dbReference>
<accession>A0A2N0D9L0</accession>
<evidence type="ECO:0000259" key="6">
    <source>
        <dbReference type="PROSITE" id="PS50928"/>
    </source>
</evidence>
<evidence type="ECO:0000256" key="3">
    <source>
        <dbReference type="ARBA" id="ARBA00022989"/>
    </source>
</evidence>
<organism evidence="7 8">
    <name type="scientific">Rhizobium sullae</name>
    <name type="common">Rhizobium hedysari</name>
    <dbReference type="NCBI Taxonomy" id="50338"/>
    <lineage>
        <taxon>Bacteria</taxon>
        <taxon>Pseudomonadati</taxon>
        <taxon>Pseudomonadota</taxon>
        <taxon>Alphaproteobacteria</taxon>
        <taxon>Hyphomicrobiales</taxon>
        <taxon>Rhizobiaceae</taxon>
        <taxon>Rhizobium/Agrobacterium group</taxon>
        <taxon>Rhizobium</taxon>
    </lineage>
</organism>